<dbReference type="InParanoid" id="A0A6P8UF14"/>
<dbReference type="RefSeq" id="XP_034070195.1">
    <property type="nucleotide sequence ID" value="XM_034214304.1"/>
</dbReference>
<dbReference type="OrthoDB" id="8892981at2759"/>
<name>A0A6P8UF14_GYMAC</name>
<organism evidence="1 2">
    <name type="scientific">Gymnodraco acuticeps</name>
    <name type="common">Antarctic dragonfish</name>
    <dbReference type="NCBI Taxonomy" id="8218"/>
    <lineage>
        <taxon>Eukaryota</taxon>
        <taxon>Metazoa</taxon>
        <taxon>Chordata</taxon>
        <taxon>Craniata</taxon>
        <taxon>Vertebrata</taxon>
        <taxon>Euteleostomi</taxon>
        <taxon>Actinopterygii</taxon>
        <taxon>Neopterygii</taxon>
        <taxon>Teleostei</taxon>
        <taxon>Neoteleostei</taxon>
        <taxon>Acanthomorphata</taxon>
        <taxon>Eupercaria</taxon>
        <taxon>Perciformes</taxon>
        <taxon>Notothenioidei</taxon>
        <taxon>Bathydraconidae</taxon>
        <taxon>Gymnodraco</taxon>
    </lineage>
</organism>
<reference evidence="2" key="1">
    <citation type="submission" date="2025-08" db="UniProtKB">
        <authorList>
            <consortium name="RefSeq"/>
        </authorList>
    </citation>
    <scope>IDENTIFICATION</scope>
</reference>
<gene>
    <name evidence="2" type="primary">LOC117544837</name>
</gene>
<dbReference type="KEGG" id="gacu:117544837"/>
<evidence type="ECO:0000313" key="1">
    <source>
        <dbReference type="Proteomes" id="UP000515161"/>
    </source>
</evidence>
<evidence type="ECO:0000313" key="2">
    <source>
        <dbReference type="RefSeq" id="XP_034070195.1"/>
    </source>
</evidence>
<keyword evidence="1" id="KW-1185">Reference proteome</keyword>
<protein>
    <submittedName>
        <fullName evidence="2">Uncharacterized protein LOC117544837 isoform X1</fullName>
    </submittedName>
</protein>
<sequence>MGQSSKDMGTSRCMYGLDELKYFRDGATLVISLDGFNWLPKKRCSDKEIKKRNEELQLFISSDQMVQADEKLQTITCILDQRGTASSELWRKSDCRSSLVTSPKPISTPPQHQTSTLTSFVSFVPDYPKDTPWTRLILSMQDIFSLIKRDSNMVTPQDCVTMNQLNSFIIFCDEDIPLQRFGDITAEDCRTSKGDTDWHFSDTNMLSDLKNFTAHAANTKNSNRNTHELVIRDSFNNLKSLLRSYQICDSPGELSRTNMDVKRRKSVSFHDEVIVFLFDQAWSGKTNSQRWRRTAIFSVSHTLSHTPFPCRHRPPLLYPGISISPKPAFSSPMSPRQTLSHEIKKTASLGLMEKLTNRADLVLFTFSLLFYDESGTLMAFLPLSA</sequence>
<dbReference type="Proteomes" id="UP000515161">
    <property type="component" value="Unplaced"/>
</dbReference>
<dbReference type="GeneID" id="117544837"/>
<accession>A0A6P8UF14</accession>
<proteinExistence type="predicted"/>
<dbReference type="AlphaFoldDB" id="A0A6P8UF14"/>